<name>A0A2P4SP47_BAMTH</name>
<dbReference type="GO" id="GO:0045010">
    <property type="term" value="P:actin nucleation"/>
    <property type="evidence" value="ECO:0007669"/>
    <property type="project" value="InterPro"/>
</dbReference>
<dbReference type="GO" id="GO:0040038">
    <property type="term" value="P:polar body extrusion after meiotic divisions"/>
    <property type="evidence" value="ECO:0007669"/>
    <property type="project" value="TreeGrafter"/>
</dbReference>
<dbReference type="Proteomes" id="UP000237246">
    <property type="component" value="Unassembled WGS sequence"/>
</dbReference>
<protein>
    <submittedName>
        <fullName evidence="1">Uncharacterized protein</fullName>
    </submittedName>
</protein>
<dbReference type="EMBL" id="PPHD01031884">
    <property type="protein sequence ID" value="POI25854.1"/>
    <property type="molecule type" value="Genomic_DNA"/>
</dbReference>
<dbReference type="PANTHER" id="PTHR21345">
    <property type="entry name" value="SPIRE"/>
    <property type="match status" value="1"/>
</dbReference>
<evidence type="ECO:0000313" key="2">
    <source>
        <dbReference type="Proteomes" id="UP000237246"/>
    </source>
</evidence>
<dbReference type="GO" id="GO:0003779">
    <property type="term" value="F:actin binding"/>
    <property type="evidence" value="ECO:0007669"/>
    <property type="project" value="InterPro"/>
</dbReference>
<dbReference type="GO" id="GO:0051639">
    <property type="term" value="P:actin filament network formation"/>
    <property type="evidence" value="ECO:0007669"/>
    <property type="project" value="TreeGrafter"/>
</dbReference>
<organism evidence="1 2">
    <name type="scientific">Bambusicola thoracicus</name>
    <name type="common">Chinese bamboo-partridge</name>
    <name type="synonym">Perdix thoracica</name>
    <dbReference type="NCBI Taxonomy" id="9083"/>
    <lineage>
        <taxon>Eukaryota</taxon>
        <taxon>Metazoa</taxon>
        <taxon>Chordata</taxon>
        <taxon>Craniata</taxon>
        <taxon>Vertebrata</taxon>
        <taxon>Euteleostomi</taxon>
        <taxon>Archelosauria</taxon>
        <taxon>Archosauria</taxon>
        <taxon>Dinosauria</taxon>
        <taxon>Saurischia</taxon>
        <taxon>Theropoda</taxon>
        <taxon>Coelurosauria</taxon>
        <taxon>Aves</taxon>
        <taxon>Neognathae</taxon>
        <taxon>Galloanserae</taxon>
        <taxon>Galliformes</taxon>
        <taxon>Phasianidae</taxon>
        <taxon>Perdicinae</taxon>
        <taxon>Bambusicola</taxon>
    </lineage>
</organism>
<dbReference type="OrthoDB" id="10043757at2759"/>
<evidence type="ECO:0000313" key="1">
    <source>
        <dbReference type="EMBL" id="POI25854.1"/>
    </source>
</evidence>
<proteinExistence type="predicted"/>
<dbReference type="PANTHER" id="PTHR21345:SF9">
    <property type="entry name" value="KIND DOMAIN-CONTAINING PROTEIN"/>
    <property type="match status" value="1"/>
</dbReference>
<dbReference type="GO" id="GO:0051295">
    <property type="term" value="P:establishment of meiotic spindle localization"/>
    <property type="evidence" value="ECO:0007669"/>
    <property type="project" value="TreeGrafter"/>
</dbReference>
<reference evidence="1 2" key="1">
    <citation type="submission" date="2018-01" db="EMBL/GenBank/DDBJ databases">
        <title>Comparison of the Chinese Bamboo Partridge and Red Junglefowl genome sequences highlights the importance of demography in genome evolution.</title>
        <authorList>
            <person name="Tiley G.P."/>
            <person name="Kimball R.T."/>
            <person name="Braun E.L."/>
            <person name="Burleigh J.G."/>
        </authorList>
    </citation>
    <scope>NUCLEOTIDE SEQUENCE [LARGE SCALE GENOMIC DNA]</scope>
    <source>
        <strain evidence="1">RTK389</strain>
        <tissue evidence="1">Blood</tissue>
    </source>
</reference>
<dbReference type="GO" id="GO:0048193">
    <property type="term" value="P:Golgi vesicle transport"/>
    <property type="evidence" value="ECO:0007669"/>
    <property type="project" value="TreeGrafter"/>
</dbReference>
<dbReference type="GO" id="GO:0030041">
    <property type="term" value="P:actin filament polymerization"/>
    <property type="evidence" value="ECO:0007669"/>
    <property type="project" value="TreeGrafter"/>
</dbReference>
<dbReference type="GO" id="GO:0030659">
    <property type="term" value="C:cytoplasmic vesicle membrane"/>
    <property type="evidence" value="ECO:0007669"/>
    <property type="project" value="TreeGrafter"/>
</dbReference>
<dbReference type="GO" id="GO:0005938">
    <property type="term" value="C:cell cortex"/>
    <property type="evidence" value="ECO:0007669"/>
    <property type="project" value="TreeGrafter"/>
</dbReference>
<keyword evidence="2" id="KW-1185">Reference proteome</keyword>
<sequence length="127" mass="14702">MSMPFRMCVHLPLHFLKLLRLSREEDSATQEQKSSELLREIEQWKCYRGSVYLPAFFSFPFLSCSSVPVILEPHGLAQPLCCHTTIMANWLTADICSQCEHYLLNVASNQQQSIPLRRVSQSWTKLE</sequence>
<dbReference type="AlphaFoldDB" id="A0A2P4SP47"/>
<dbReference type="GO" id="GO:0008017">
    <property type="term" value="F:microtubule binding"/>
    <property type="evidence" value="ECO:0007669"/>
    <property type="project" value="TreeGrafter"/>
</dbReference>
<dbReference type="GO" id="GO:0036089">
    <property type="term" value="P:cleavage furrow formation"/>
    <property type="evidence" value="ECO:0007669"/>
    <property type="project" value="TreeGrafter"/>
</dbReference>
<accession>A0A2P4SP47</accession>
<comment type="caution">
    <text evidence="1">The sequence shown here is derived from an EMBL/GenBank/DDBJ whole genome shotgun (WGS) entry which is preliminary data.</text>
</comment>
<dbReference type="InterPro" id="IPR029901">
    <property type="entry name" value="Spire"/>
</dbReference>
<gene>
    <name evidence="1" type="ORF">CIB84_010395</name>
</gene>